<name>A0A813GQ84_POLGL</name>
<gene>
    <name evidence="2" type="ORF">PGLA2088_LOCUS810</name>
</gene>
<evidence type="ECO:0000313" key="2">
    <source>
        <dbReference type="EMBL" id="CAE8629169.1"/>
    </source>
</evidence>
<organism evidence="2 3">
    <name type="scientific">Polarella glacialis</name>
    <name type="common">Dinoflagellate</name>
    <dbReference type="NCBI Taxonomy" id="89957"/>
    <lineage>
        <taxon>Eukaryota</taxon>
        <taxon>Sar</taxon>
        <taxon>Alveolata</taxon>
        <taxon>Dinophyceae</taxon>
        <taxon>Suessiales</taxon>
        <taxon>Suessiaceae</taxon>
        <taxon>Polarella</taxon>
    </lineage>
</organism>
<accession>A0A813GQ84</accession>
<dbReference type="Proteomes" id="UP000626109">
    <property type="component" value="Unassembled WGS sequence"/>
</dbReference>
<feature type="region of interest" description="Disordered" evidence="1">
    <location>
        <begin position="1"/>
        <end position="27"/>
    </location>
</feature>
<reference evidence="2" key="1">
    <citation type="submission" date="2021-02" db="EMBL/GenBank/DDBJ databases">
        <authorList>
            <person name="Dougan E. K."/>
            <person name="Rhodes N."/>
            <person name="Thang M."/>
            <person name="Chan C."/>
        </authorList>
    </citation>
    <scope>NUCLEOTIDE SEQUENCE</scope>
</reference>
<feature type="non-terminal residue" evidence="2">
    <location>
        <position position="1"/>
    </location>
</feature>
<proteinExistence type="predicted"/>
<evidence type="ECO:0000313" key="3">
    <source>
        <dbReference type="Proteomes" id="UP000626109"/>
    </source>
</evidence>
<evidence type="ECO:0000256" key="1">
    <source>
        <dbReference type="SAM" id="MobiDB-lite"/>
    </source>
</evidence>
<feature type="non-terminal residue" evidence="2">
    <location>
        <position position="82"/>
    </location>
</feature>
<protein>
    <submittedName>
        <fullName evidence="2">Uncharacterized protein</fullName>
    </submittedName>
</protein>
<dbReference type="EMBL" id="CAJNNW010000569">
    <property type="protein sequence ID" value="CAE8629169.1"/>
    <property type="molecule type" value="Genomic_DNA"/>
</dbReference>
<sequence length="82" mass="9276">PKASGAEARRSGGVDYSKFSNIEDSDDEKLVPKQEVLTLPMGLPRSAVSQEEYEKVWRALLSNKELPFTPAPDLEQMWGYYK</sequence>
<comment type="caution">
    <text evidence="2">The sequence shown here is derived from an EMBL/GenBank/DDBJ whole genome shotgun (WGS) entry which is preliminary data.</text>
</comment>
<dbReference type="AlphaFoldDB" id="A0A813GQ84"/>